<dbReference type="GO" id="GO:0005524">
    <property type="term" value="F:ATP binding"/>
    <property type="evidence" value="ECO:0007669"/>
    <property type="project" value="UniProtKB-KW"/>
</dbReference>
<dbReference type="InterPro" id="IPR016185">
    <property type="entry name" value="PreATP-grasp_dom_sf"/>
</dbReference>
<evidence type="ECO:0000256" key="4">
    <source>
        <dbReference type="ARBA" id="ARBA00022840"/>
    </source>
</evidence>
<dbReference type="Proteomes" id="UP000671852">
    <property type="component" value="Chromosome"/>
</dbReference>
<proteinExistence type="predicted"/>
<keyword evidence="4" id="KW-0067">ATP-binding</keyword>
<reference evidence="7" key="1">
    <citation type="submission" date="2019-11" db="EMBL/GenBank/DDBJ databases">
        <authorList>
            <person name="Kojima H."/>
        </authorList>
    </citation>
    <scope>NUCLEOTIDE SEQUENCE</scope>
    <source>
        <strain evidence="7">H1576</strain>
    </source>
</reference>
<name>A0A975AZH3_9BACT</name>
<keyword evidence="5" id="KW-0460">Magnesium</keyword>
<evidence type="ECO:0000313" key="7">
    <source>
        <dbReference type="EMBL" id="QSZ41449.1"/>
    </source>
</evidence>
<reference evidence="7" key="2">
    <citation type="submission" date="2021-04" db="EMBL/GenBank/DDBJ databases">
        <title>Isolation and characterization of a novel species of the genus Sulfurimonas.</title>
        <authorList>
            <person name="Fukui M."/>
        </authorList>
    </citation>
    <scope>NUCLEOTIDE SEQUENCE</scope>
    <source>
        <strain evidence="7">H1576</strain>
    </source>
</reference>
<dbReference type="EMBL" id="CP046072">
    <property type="protein sequence ID" value="QSZ41449.1"/>
    <property type="molecule type" value="Genomic_DNA"/>
</dbReference>
<dbReference type="GO" id="GO:0016874">
    <property type="term" value="F:ligase activity"/>
    <property type="evidence" value="ECO:0007669"/>
    <property type="project" value="UniProtKB-KW"/>
</dbReference>
<gene>
    <name evidence="7" type="ORF">GJV85_04770</name>
</gene>
<evidence type="ECO:0000259" key="6">
    <source>
        <dbReference type="Pfam" id="PF03738"/>
    </source>
</evidence>
<keyword evidence="3" id="KW-0547">Nucleotide-binding</keyword>
<keyword evidence="1" id="KW-0436">Ligase</keyword>
<accession>A0A975AZH3</accession>
<evidence type="ECO:0000313" key="8">
    <source>
        <dbReference type="Proteomes" id="UP000671852"/>
    </source>
</evidence>
<evidence type="ECO:0000256" key="1">
    <source>
        <dbReference type="ARBA" id="ARBA00022598"/>
    </source>
</evidence>
<sequence length="314" mass="36662">MVVAQKVVQAQEVVDFSVAKIVNNLYQLEVNKAEEYYEAANELYDMYVEAVEHIIENDLFFDVGIPFNLVEVIKKSWESDVHWHIYGSFSFNENIELLGFNADSPSYLYEIALEQYETLKVNGIDEKKQFNEVYKKISENFKRLITLFDDTDKFESLYDGWSILFSSLSDNEDDEKAVQFLQQMAQEAGFNTGFEYLENTQFGENGISDSKDNEYEYWYKHYRWEEMSYNEPELLTTLTDIMNNQKAIILNPAYTAVFEAKGILKVLKKLYPDSEYLKDDVEPTEFQANVFFAYEACGMGFINESNEFIGHTLV</sequence>
<keyword evidence="8" id="KW-1185">Reference proteome</keyword>
<dbReference type="GO" id="GO:0046872">
    <property type="term" value="F:metal ion binding"/>
    <property type="evidence" value="ECO:0007669"/>
    <property type="project" value="UniProtKB-KW"/>
</dbReference>
<feature type="domain" description="Glutathionylspermidine synthase pre-ATP-grasp-like" evidence="6">
    <location>
        <begin position="24"/>
        <end position="277"/>
    </location>
</feature>
<keyword evidence="2" id="KW-0479">Metal-binding</keyword>
<dbReference type="AlphaFoldDB" id="A0A975AZH3"/>
<dbReference type="SUPFAM" id="SSF52440">
    <property type="entry name" value="PreATP-grasp domain"/>
    <property type="match status" value="1"/>
</dbReference>
<dbReference type="Pfam" id="PF03738">
    <property type="entry name" value="GSP_synth"/>
    <property type="match status" value="1"/>
</dbReference>
<evidence type="ECO:0000256" key="5">
    <source>
        <dbReference type="ARBA" id="ARBA00022842"/>
    </source>
</evidence>
<dbReference type="KEGG" id="saqt:GJV85_04770"/>
<dbReference type="SUPFAM" id="SSF56059">
    <property type="entry name" value="Glutathione synthetase ATP-binding domain-like"/>
    <property type="match status" value="1"/>
</dbReference>
<organism evidence="7 8">
    <name type="scientific">Sulfurimonas aquatica</name>
    <dbReference type="NCBI Taxonomy" id="2672570"/>
    <lineage>
        <taxon>Bacteria</taxon>
        <taxon>Pseudomonadati</taxon>
        <taxon>Campylobacterota</taxon>
        <taxon>Epsilonproteobacteria</taxon>
        <taxon>Campylobacterales</taxon>
        <taxon>Sulfurimonadaceae</taxon>
        <taxon>Sulfurimonas</taxon>
    </lineage>
</organism>
<evidence type="ECO:0000256" key="3">
    <source>
        <dbReference type="ARBA" id="ARBA00022741"/>
    </source>
</evidence>
<dbReference type="InterPro" id="IPR005494">
    <property type="entry name" value="GSPS_pre-ATP-grasp-like_dom"/>
</dbReference>
<evidence type="ECO:0000256" key="2">
    <source>
        <dbReference type="ARBA" id="ARBA00022723"/>
    </source>
</evidence>
<protein>
    <submittedName>
        <fullName evidence="7">Glutathionylspermidine synthase</fullName>
    </submittedName>
</protein>